<dbReference type="GeneID" id="81384688"/>
<comment type="caution">
    <text evidence="2">The sequence shown here is derived from an EMBL/GenBank/DDBJ whole genome shotgun (WGS) entry which is preliminary data.</text>
</comment>
<dbReference type="InterPro" id="IPR029044">
    <property type="entry name" value="Nucleotide-diphossugar_trans"/>
</dbReference>
<evidence type="ECO:0000313" key="3">
    <source>
        <dbReference type="Proteomes" id="UP001147733"/>
    </source>
</evidence>
<dbReference type="PANTHER" id="PTHR11183">
    <property type="entry name" value="GLYCOGENIN SUBFAMILY MEMBER"/>
    <property type="match status" value="1"/>
</dbReference>
<protein>
    <recommendedName>
        <fullName evidence="4">Nucleotide-diphospho-sugar transferase</fullName>
    </recommendedName>
</protein>
<sequence length="382" mass="44663">MANKNSAFPLRRGSDASEDDFFDIPDESWSALLKRQLRYIRTWVILLVLLIFFLWPKPEKPPPQPNPHIHYEEVDWSRFAYTTYATSEAYLCNSVMIFEALKRHGSKAERVLFYPDEWDLIVEDDSDRISQLLLTAKNDYNVQMSPVKVEGIRKDTSQSAEASWDTSSAKLNAFGVVQYDRVIHLDSDMTVLNHMDELFFLPPTPVAMPRAYWLLPETQTLNSQIVVIEPSYTEFMALKEATRTAVHGQMELRLNETRYDMEILNQRYGSSAMVLPHKQYGLITGEFRTKDHQNFLGVEKDWIPDKVMTEARFVHFSDWPLPKPWVMWPQELLAEMQPKCDNNPGTADESGCRDRELWKEIYDHFRRKRKDVCRLLSYPAPV</sequence>
<dbReference type="Proteomes" id="UP001147733">
    <property type="component" value="Unassembled WGS sequence"/>
</dbReference>
<keyword evidence="3" id="KW-1185">Reference proteome</keyword>
<evidence type="ECO:0000256" key="1">
    <source>
        <dbReference type="SAM" id="Phobius"/>
    </source>
</evidence>
<reference evidence="2" key="1">
    <citation type="submission" date="2022-11" db="EMBL/GenBank/DDBJ databases">
        <authorList>
            <person name="Petersen C."/>
        </authorList>
    </citation>
    <scope>NUCLEOTIDE SEQUENCE</scope>
    <source>
        <strain evidence="2">IBT 23319</strain>
    </source>
</reference>
<evidence type="ECO:0008006" key="4">
    <source>
        <dbReference type="Google" id="ProtNLM"/>
    </source>
</evidence>
<name>A0A9W9NV30_PENCI</name>
<keyword evidence="1" id="KW-0812">Transmembrane</keyword>
<dbReference type="InterPro" id="IPR050587">
    <property type="entry name" value="GNT1/Glycosyltrans_8"/>
</dbReference>
<organism evidence="2 3">
    <name type="scientific">Penicillium citrinum</name>
    <dbReference type="NCBI Taxonomy" id="5077"/>
    <lineage>
        <taxon>Eukaryota</taxon>
        <taxon>Fungi</taxon>
        <taxon>Dikarya</taxon>
        <taxon>Ascomycota</taxon>
        <taxon>Pezizomycotina</taxon>
        <taxon>Eurotiomycetes</taxon>
        <taxon>Eurotiomycetidae</taxon>
        <taxon>Eurotiales</taxon>
        <taxon>Aspergillaceae</taxon>
        <taxon>Penicillium</taxon>
    </lineage>
</organism>
<evidence type="ECO:0000313" key="2">
    <source>
        <dbReference type="EMBL" id="KAJ5226597.1"/>
    </source>
</evidence>
<keyword evidence="1" id="KW-1133">Transmembrane helix</keyword>
<dbReference type="OrthoDB" id="2014201at2759"/>
<dbReference type="EMBL" id="JAPQKT010000006">
    <property type="protein sequence ID" value="KAJ5226597.1"/>
    <property type="molecule type" value="Genomic_DNA"/>
</dbReference>
<gene>
    <name evidence="2" type="ORF">N7469_006603</name>
</gene>
<dbReference type="SUPFAM" id="SSF53448">
    <property type="entry name" value="Nucleotide-diphospho-sugar transferases"/>
    <property type="match status" value="1"/>
</dbReference>
<dbReference type="Gene3D" id="3.90.550.10">
    <property type="entry name" value="Spore Coat Polysaccharide Biosynthesis Protein SpsA, Chain A"/>
    <property type="match status" value="1"/>
</dbReference>
<dbReference type="AlphaFoldDB" id="A0A9W9NV30"/>
<accession>A0A9W9NV30</accession>
<feature type="transmembrane region" description="Helical" evidence="1">
    <location>
        <begin position="39"/>
        <end position="56"/>
    </location>
</feature>
<dbReference type="RefSeq" id="XP_056498962.1">
    <property type="nucleotide sequence ID" value="XM_056645521.1"/>
</dbReference>
<keyword evidence="1" id="KW-0472">Membrane</keyword>
<reference evidence="2" key="2">
    <citation type="journal article" date="2023" name="IMA Fungus">
        <title>Comparative genomic study of the Penicillium genus elucidates a diverse pangenome and 15 lateral gene transfer events.</title>
        <authorList>
            <person name="Petersen C."/>
            <person name="Sorensen T."/>
            <person name="Nielsen M.R."/>
            <person name="Sondergaard T.E."/>
            <person name="Sorensen J.L."/>
            <person name="Fitzpatrick D.A."/>
            <person name="Frisvad J.C."/>
            <person name="Nielsen K.L."/>
        </authorList>
    </citation>
    <scope>NUCLEOTIDE SEQUENCE</scope>
    <source>
        <strain evidence="2">IBT 23319</strain>
    </source>
</reference>
<proteinExistence type="predicted"/>